<dbReference type="InterPro" id="IPR000182">
    <property type="entry name" value="GNAT_dom"/>
</dbReference>
<dbReference type="RefSeq" id="WP_027413558.1">
    <property type="nucleotide sequence ID" value="NZ_BMWS01000015.1"/>
</dbReference>
<keyword evidence="2" id="KW-0012">Acyltransferase</keyword>
<dbReference type="PANTHER" id="PTHR43072">
    <property type="entry name" value="N-ACETYLTRANSFERASE"/>
    <property type="match status" value="1"/>
</dbReference>
<name>A0A918JWW0_9FLAO</name>
<dbReference type="InterPro" id="IPR016181">
    <property type="entry name" value="Acyl_CoA_acyltransferase"/>
</dbReference>
<protein>
    <submittedName>
        <fullName evidence="4">N-acetyltransferase</fullName>
    </submittedName>
</protein>
<dbReference type="AlphaFoldDB" id="A0A918JWW0"/>
<dbReference type="SUPFAM" id="SSF55729">
    <property type="entry name" value="Acyl-CoA N-acyltransferases (Nat)"/>
    <property type="match status" value="1"/>
</dbReference>
<sequence length="155" mass="18296">MIIRPATIEDLPILLDFEQKIIETERPMDPTLIQDKKISYYNIEDYILADHTEVLVAEIDGEIVGSGYGQIRNRKKYFKQKQLGYIGFIYLKEEFRGQGISQKIIQNLCNWFSSKKIEEIRLTVYDKNPKAIKAYEKVGFQKHIVEMRFNLKNMN</sequence>
<keyword evidence="1" id="KW-0808">Transferase</keyword>
<dbReference type="Proteomes" id="UP000601108">
    <property type="component" value="Unassembled WGS sequence"/>
</dbReference>
<evidence type="ECO:0000259" key="3">
    <source>
        <dbReference type="PROSITE" id="PS51186"/>
    </source>
</evidence>
<evidence type="ECO:0000313" key="5">
    <source>
        <dbReference type="Proteomes" id="UP000601108"/>
    </source>
</evidence>
<reference evidence="4 5" key="1">
    <citation type="journal article" date="2014" name="Int. J. Syst. Evol. Microbiol.">
        <title>Complete genome sequence of Corynebacterium casei LMG S-19264T (=DSM 44701T), isolated from a smear-ripened cheese.</title>
        <authorList>
            <consortium name="US DOE Joint Genome Institute (JGI-PGF)"/>
            <person name="Walter F."/>
            <person name="Albersmeier A."/>
            <person name="Kalinowski J."/>
            <person name="Ruckert C."/>
        </authorList>
    </citation>
    <scope>NUCLEOTIDE SEQUENCE [LARGE SCALE GENOMIC DNA]</scope>
    <source>
        <strain evidence="4 5">KCTC 12285</strain>
    </source>
</reference>
<evidence type="ECO:0000313" key="4">
    <source>
        <dbReference type="EMBL" id="GGX21841.1"/>
    </source>
</evidence>
<gene>
    <name evidence="4" type="ORF">GCM10007384_23930</name>
</gene>
<dbReference type="PROSITE" id="PS51186">
    <property type="entry name" value="GNAT"/>
    <property type="match status" value="1"/>
</dbReference>
<evidence type="ECO:0000256" key="2">
    <source>
        <dbReference type="ARBA" id="ARBA00023315"/>
    </source>
</evidence>
<feature type="domain" description="N-acetyltransferase" evidence="3">
    <location>
        <begin position="1"/>
        <end position="155"/>
    </location>
</feature>
<keyword evidence="5" id="KW-1185">Reference proteome</keyword>
<dbReference type="CDD" id="cd04301">
    <property type="entry name" value="NAT_SF"/>
    <property type="match status" value="1"/>
</dbReference>
<accession>A0A918JWW0</accession>
<dbReference type="EMBL" id="BMWS01000015">
    <property type="protein sequence ID" value="GGX21841.1"/>
    <property type="molecule type" value="Genomic_DNA"/>
</dbReference>
<organism evidence="4 5">
    <name type="scientific">Aquimarina muelleri</name>
    <dbReference type="NCBI Taxonomy" id="279356"/>
    <lineage>
        <taxon>Bacteria</taxon>
        <taxon>Pseudomonadati</taxon>
        <taxon>Bacteroidota</taxon>
        <taxon>Flavobacteriia</taxon>
        <taxon>Flavobacteriales</taxon>
        <taxon>Flavobacteriaceae</taxon>
        <taxon>Aquimarina</taxon>
    </lineage>
</organism>
<dbReference type="GO" id="GO:0016747">
    <property type="term" value="F:acyltransferase activity, transferring groups other than amino-acyl groups"/>
    <property type="evidence" value="ECO:0007669"/>
    <property type="project" value="InterPro"/>
</dbReference>
<dbReference type="Pfam" id="PF00583">
    <property type="entry name" value="Acetyltransf_1"/>
    <property type="match status" value="1"/>
</dbReference>
<proteinExistence type="predicted"/>
<dbReference type="PANTHER" id="PTHR43072:SF23">
    <property type="entry name" value="UPF0039 PROTEIN C11D3.02C"/>
    <property type="match status" value="1"/>
</dbReference>
<dbReference type="Gene3D" id="3.40.630.30">
    <property type="match status" value="1"/>
</dbReference>
<evidence type="ECO:0000256" key="1">
    <source>
        <dbReference type="ARBA" id="ARBA00022679"/>
    </source>
</evidence>
<comment type="caution">
    <text evidence="4">The sequence shown here is derived from an EMBL/GenBank/DDBJ whole genome shotgun (WGS) entry which is preliminary data.</text>
</comment>